<dbReference type="Proteomes" id="UP001230504">
    <property type="component" value="Unassembled WGS sequence"/>
</dbReference>
<gene>
    <name evidence="2" type="ORF">LY79DRAFT_261398</name>
</gene>
<dbReference type="EMBL" id="JAHLJV010000041">
    <property type="protein sequence ID" value="KAK1585816.1"/>
    <property type="molecule type" value="Genomic_DNA"/>
</dbReference>
<sequence length="119" mass="13659">MPFAIYHLLCLVFPFITWLVGRWRKDRGRPLRKSQRQSLNRISPTPPLSLCIHLHSSIHYTTLQPPQPSKQATLSTVPLSELSLCHYPPPPGASRFLFRDWFSLNQHNPVSVPPPSQLN</sequence>
<evidence type="ECO:0000256" key="1">
    <source>
        <dbReference type="SAM" id="Phobius"/>
    </source>
</evidence>
<dbReference type="GeneID" id="85436179"/>
<evidence type="ECO:0000313" key="3">
    <source>
        <dbReference type="Proteomes" id="UP001230504"/>
    </source>
</evidence>
<reference evidence="2" key="1">
    <citation type="submission" date="2021-06" db="EMBL/GenBank/DDBJ databases">
        <title>Comparative genomics, transcriptomics and evolutionary studies reveal genomic signatures of adaptation to plant cell wall in hemibiotrophic fungi.</title>
        <authorList>
            <consortium name="DOE Joint Genome Institute"/>
            <person name="Baroncelli R."/>
            <person name="Diaz J.F."/>
            <person name="Benocci T."/>
            <person name="Peng M."/>
            <person name="Battaglia E."/>
            <person name="Haridas S."/>
            <person name="Andreopoulos W."/>
            <person name="Labutti K."/>
            <person name="Pangilinan J."/>
            <person name="Floch G.L."/>
            <person name="Makela M.R."/>
            <person name="Henrissat B."/>
            <person name="Grigoriev I.V."/>
            <person name="Crouch J.A."/>
            <person name="De Vries R.P."/>
            <person name="Sukno S.A."/>
            <person name="Thon M.R."/>
        </authorList>
    </citation>
    <scope>NUCLEOTIDE SEQUENCE</scope>
    <source>
        <strain evidence="2">CBS 125086</strain>
    </source>
</reference>
<keyword evidence="1" id="KW-0812">Transmembrane</keyword>
<dbReference type="AlphaFoldDB" id="A0AAD8V1X6"/>
<keyword evidence="1" id="KW-0472">Membrane</keyword>
<name>A0AAD8V1X6_9PEZI</name>
<organism evidence="2 3">
    <name type="scientific">Colletotrichum navitas</name>
    <dbReference type="NCBI Taxonomy" id="681940"/>
    <lineage>
        <taxon>Eukaryota</taxon>
        <taxon>Fungi</taxon>
        <taxon>Dikarya</taxon>
        <taxon>Ascomycota</taxon>
        <taxon>Pezizomycotina</taxon>
        <taxon>Sordariomycetes</taxon>
        <taxon>Hypocreomycetidae</taxon>
        <taxon>Glomerellales</taxon>
        <taxon>Glomerellaceae</taxon>
        <taxon>Colletotrichum</taxon>
        <taxon>Colletotrichum graminicola species complex</taxon>
    </lineage>
</organism>
<comment type="caution">
    <text evidence="2">The sequence shown here is derived from an EMBL/GenBank/DDBJ whole genome shotgun (WGS) entry which is preliminary data.</text>
</comment>
<proteinExistence type="predicted"/>
<feature type="transmembrane region" description="Helical" evidence="1">
    <location>
        <begin position="6"/>
        <end position="23"/>
    </location>
</feature>
<evidence type="ECO:0000313" key="2">
    <source>
        <dbReference type="EMBL" id="KAK1585816.1"/>
    </source>
</evidence>
<dbReference type="RefSeq" id="XP_060412812.1">
    <property type="nucleotide sequence ID" value="XM_060551939.1"/>
</dbReference>
<protein>
    <submittedName>
        <fullName evidence="2">Uncharacterized protein</fullName>
    </submittedName>
</protein>
<accession>A0AAD8V1X6</accession>
<keyword evidence="3" id="KW-1185">Reference proteome</keyword>
<keyword evidence="1" id="KW-1133">Transmembrane helix</keyword>